<name>A0AAV3RRV2_LITER</name>
<gene>
    <name evidence="2" type="ORF">LIER_42209</name>
</gene>
<organism evidence="2 3">
    <name type="scientific">Lithospermum erythrorhizon</name>
    <name type="common">Purple gromwell</name>
    <name type="synonym">Lithospermum officinale var. erythrorhizon</name>
    <dbReference type="NCBI Taxonomy" id="34254"/>
    <lineage>
        <taxon>Eukaryota</taxon>
        <taxon>Viridiplantae</taxon>
        <taxon>Streptophyta</taxon>
        <taxon>Embryophyta</taxon>
        <taxon>Tracheophyta</taxon>
        <taxon>Spermatophyta</taxon>
        <taxon>Magnoliopsida</taxon>
        <taxon>eudicotyledons</taxon>
        <taxon>Gunneridae</taxon>
        <taxon>Pentapetalae</taxon>
        <taxon>asterids</taxon>
        <taxon>lamiids</taxon>
        <taxon>Boraginales</taxon>
        <taxon>Boraginaceae</taxon>
        <taxon>Boraginoideae</taxon>
        <taxon>Lithospermeae</taxon>
        <taxon>Lithospermum</taxon>
    </lineage>
</organism>
<feature type="chain" id="PRO_5043719086" evidence="1">
    <location>
        <begin position="25"/>
        <end position="118"/>
    </location>
</feature>
<accession>A0AAV3RRV2</accession>
<keyword evidence="3" id="KW-1185">Reference proteome</keyword>
<dbReference type="AlphaFoldDB" id="A0AAV3RRV2"/>
<comment type="caution">
    <text evidence="2">The sequence shown here is derived from an EMBL/GenBank/DDBJ whole genome shotgun (WGS) entry which is preliminary data.</text>
</comment>
<proteinExistence type="predicted"/>
<protein>
    <submittedName>
        <fullName evidence="2">Uncharacterized protein</fullName>
    </submittedName>
</protein>
<evidence type="ECO:0000313" key="2">
    <source>
        <dbReference type="EMBL" id="GAA0179259.1"/>
    </source>
</evidence>
<keyword evidence="1" id="KW-0732">Signal</keyword>
<sequence length="118" mass="12494">MGMTLAKLFVLLALLFPAPVPTFSRTLTNGSSIDQGVTCHGFCITLLNNCNTAWGCICGPMPGMFIAGICVDGILLPEPPKEKCLSQDDCPAIGGSASYCMRNNIEDEHGVCSKVKNP</sequence>
<feature type="signal peptide" evidence="1">
    <location>
        <begin position="1"/>
        <end position="24"/>
    </location>
</feature>
<dbReference type="Proteomes" id="UP001454036">
    <property type="component" value="Unassembled WGS sequence"/>
</dbReference>
<evidence type="ECO:0000313" key="3">
    <source>
        <dbReference type="Proteomes" id="UP001454036"/>
    </source>
</evidence>
<reference evidence="2 3" key="1">
    <citation type="submission" date="2024-01" db="EMBL/GenBank/DDBJ databases">
        <title>The complete chloroplast genome sequence of Lithospermum erythrorhizon: insights into the phylogenetic relationship among Boraginaceae species and the maternal lineages of purple gromwells.</title>
        <authorList>
            <person name="Okada T."/>
            <person name="Watanabe K."/>
        </authorList>
    </citation>
    <scope>NUCLEOTIDE SEQUENCE [LARGE SCALE GENOMIC DNA]</scope>
</reference>
<evidence type="ECO:0000256" key="1">
    <source>
        <dbReference type="SAM" id="SignalP"/>
    </source>
</evidence>
<dbReference type="EMBL" id="BAABME010028440">
    <property type="protein sequence ID" value="GAA0179259.1"/>
    <property type="molecule type" value="Genomic_DNA"/>
</dbReference>